<name>A0A7L3IAB7_9PASS</name>
<feature type="non-terminal residue" evidence="7">
    <location>
        <position position="1"/>
    </location>
</feature>
<evidence type="ECO:0000313" key="8">
    <source>
        <dbReference type="Proteomes" id="UP000570592"/>
    </source>
</evidence>
<evidence type="ECO:0000256" key="2">
    <source>
        <dbReference type="ARBA" id="ARBA00022692"/>
    </source>
</evidence>
<dbReference type="GO" id="GO:0006816">
    <property type="term" value="P:calcium ion transport"/>
    <property type="evidence" value="ECO:0007669"/>
    <property type="project" value="InterPro"/>
</dbReference>
<keyword evidence="3 5" id="KW-1133">Transmembrane helix</keyword>
<dbReference type="Gene3D" id="1.10.287.70">
    <property type="match status" value="1"/>
</dbReference>
<dbReference type="Pfam" id="PF00520">
    <property type="entry name" value="Ion_trans"/>
    <property type="match status" value="1"/>
</dbReference>
<comment type="caution">
    <text evidence="7">The sequence shown here is derived from an EMBL/GenBank/DDBJ whole genome shotgun (WGS) entry which is preliminary data.</text>
</comment>
<dbReference type="GO" id="GO:0005216">
    <property type="term" value="F:monoatomic ion channel activity"/>
    <property type="evidence" value="ECO:0007669"/>
    <property type="project" value="InterPro"/>
</dbReference>
<accession>A0A7L3IAB7</accession>
<dbReference type="InterPro" id="IPR015925">
    <property type="entry name" value="Ryanodine_IP3_receptor"/>
</dbReference>
<sequence>VSFVGNRGTFIRGYKAMIMDVEFLYHVGYIVTSVLGLFVHELFYSILLFDLIYREETLFNVIKSVTRNGRSILLTALLALILVYLFSIVGFLFLKDDFILEVDRLPDSKAKGRAVLRAVGCCGMLQMKILKHCNYTVVPPEAEPEQWERACDTLLMCIVTVLNHGLRNGGGVGDILRKPSKDESLFPARVVYDLLFFFIVIIIVLNLIFGVIIDTFADLRSEKQKKEEILKTTCFICGLERDKFDNKTVSFEEHIKYEHNMWNYLYFIVLVRVKNKTDYTGPESYVAQMIKNKNLDWFPRMRAMSLVSNEGEGEQNEIRNLQDKLNTTMKLVSHLTSQLNELKEQV</sequence>
<evidence type="ECO:0000256" key="5">
    <source>
        <dbReference type="SAM" id="Phobius"/>
    </source>
</evidence>
<feature type="non-terminal residue" evidence="7">
    <location>
        <position position="346"/>
    </location>
</feature>
<gene>
    <name evidence="7" type="primary">Itpr3_1</name>
    <name evidence="7" type="ORF">PARPUN_R15290</name>
</gene>
<proteinExistence type="predicted"/>
<protein>
    <submittedName>
        <fullName evidence="7">ITPR3 protein</fullName>
    </submittedName>
</protein>
<dbReference type="EMBL" id="VZTX01013977">
    <property type="protein sequence ID" value="NXU13491.1"/>
    <property type="molecule type" value="Genomic_DNA"/>
</dbReference>
<feature type="transmembrane region" description="Helical" evidence="5">
    <location>
        <begin position="72"/>
        <end position="94"/>
    </location>
</feature>
<dbReference type="PANTHER" id="PTHR45816">
    <property type="entry name" value="MIR DOMAIN-CONTAINING PROTEIN"/>
    <property type="match status" value="1"/>
</dbReference>
<keyword evidence="4 5" id="KW-0472">Membrane</keyword>
<organism evidence="7 8">
    <name type="scientific">Pardalotus punctatus</name>
    <name type="common">spotted pardalote</name>
    <dbReference type="NCBI Taxonomy" id="254575"/>
    <lineage>
        <taxon>Eukaryota</taxon>
        <taxon>Metazoa</taxon>
        <taxon>Chordata</taxon>
        <taxon>Craniata</taxon>
        <taxon>Vertebrata</taxon>
        <taxon>Euteleostomi</taxon>
        <taxon>Archelosauria</taxon>
        <taxon>Archosauria</taxon>
        <taxon>Dinosauria</taxon>
        <taxon>Saurischia</taxon>
        <taxon>Theropoda</taxon>
        <taxon>Coelurosauria</taxon>
        <taxon>Aves</taxon>
        <taxon>Neognathae</taxon>
        <taxon>Neoaves</taxon>
        <taxon>Telluraves</taxon>
        <taxon>Australaves</taxon>
        <taxon>Passeriformes</taxon>
        <taxon>Meliphagoidea</taxon>
        <taxon>Pardalotidae</taxon>
        <taxon>Pardalotus</taxon>
    </lineage>
</organism>
<dbReference type="Proteomes" id="UP000570592">
    <property type="component" value="Unassembled WGS sequence"/>
</dbReference>
<reference evidence="7 8" key="1">
    <citation type="submission" date="2019-09" db="EMBL/GenBank/DDBJ databases">
        <title>Bird 10,000 Genomes (B10K) Project - Family phase.</title>
        <authorList>
            <person name="Zhang G."/>
        </authorList>
    </citation>
    <scope>NUCLEOTIDE SEQUENCE [LARGE SCALE GENOMIC DNA]</scope>
    <source>
        <strain evidence="7">B10K-DU-029-51</strain>
    </source>
</reference>
<feature type="transmembrane region" description="Helical" evidence="5">
    <location>
        <begin position="27"/>
        <end position="52"/>
    </location>
</feature>
<feature type="transmembrane region" description="Helical" evidence="5">
    <location>
        <begin position="194"/>
        <end position="217"/>
    </location>
</feature>
<evidence type="ECO:0000259" key="6">
    <source>
        <dbReference type="Pfam" id="PF00520"/>
    </source>
</evidence>
<evidence type="ECO:0000313" key="7">
    <source>
        <dbReference type="EMBL" id="NXU13491.1"/>
    </source>
</evidence>
<comment type="subcellular location">
    <subcellularLocation>
        <location evidence="1">Membrane</location>
        <topology evidence="1">Multi-pass membrane protein</topology>
    </subcellularLocation>
</comment>
<keyword evidence="8" id="KW-1185">Reference proteome</keyword>
<dbReference type="AlphaFoldDB" id="A0A7L3IAB7"/>
<evidence type="ECO:0000256" key="1">
    <source>
        <dbReference type="ARBA" id="ARBA00004141"/>
    </source>
</evidence>
<dbReference type="PANTHER" id="PTHR45816:SF1">
    <property type="entry name" value="INOSITOL 1,4,5-TRISPHOSPHATE RECEPTOR"/>
    <property type="match status" value="1"/>
</dbReference>
<feature type="domain" description="Ion transport" evidence="6">
    <location>
        <begin position="29"/>
        <end position="223"/>
    </location>
</feature>
<evidence type="ECO:0000256" key="4">
    <source>
        <dbReference type="ARBA" id="ARBA00023136"/>
    </source>
</evidence>
<dbReference type="GO" id="GO:0016020">
    <property type="term" value="C:membrane"/>
    <property type="evidence" value="ECO:0007669"/>
    <property type="project" value="UniProtKB-SubCell"/>
</dbReference>
<dbReference type="InterPro" id="IPR005821">
    <property type="entry name" value="Ion_trans_dom"/>
</dbReference>
<keyword evidence="2 5" id="KW-0812">Transmembrane</keyword>
<evidence type="ECO:0000256" key="3">
    <source>
        <dbReference type="ARBA" id="ARBA00022989"/>
    </source>
</evidence>